<dbReference type="InterPro" id="IPR006140">
    <property type="entry name" value="D-isomer_DH_NAD-bd"/>
</dbReference>
<sequence length="309" mass="35051">MTISIICTNKDPKPWVAALRALDPTLDVQIWPNESRKADVEFALCWNHPEGVLRDYPNLRCICSMGAGIDHLLNDEFFPKDLPVIRIIDPLLAQSMYEYLHTAVMYYFRDFDIYKAQQYQSNWKQQSPKAIAHTTIGVMGLGKLGEYSASKFSKIGFNVIGWSRTQKTITGVKSYASDRQLGEFLSQVDILICLLPLTNETRGILNLENINKLPFGACLVNVARGEHLIDEDLITALNEGQLRGACLDVFREEPLSQMHPFWQNNKILLTPHCSSITDPNSVAPQILKNYRLMKSGRALMNQVDPFRGY</sequence>
<dbReference type="KEGG" id="mpq:ABA45_14205"/>
<keyword evidence="5" id="KW-1185">Reference proteome</keyword>
<reference evidence="4 5" key="1">
    <citation type="submission" date="2015-05" db="EMBL/GenBank/DDBJ databases">
        <title>Complete genome of Marinobacter psychrophilus strain 20041T isolated from sea-ice of the Canadian Basin.</title>
        <authorList>
            <person name="Song L."/>
            <person name="Ren L."/>
            <person name="Yu Y."/>
            <person name="Wang X."/>
        </authorList>
    </citation>
    <scope>NUCLEOTIDE SEQUENCE [LARGE SCALE GENOMIC DNA]</scope>
    <source>
        <strain evidence="4 5">20041</strain>
    </source>
</reference>
<dbReference type="Pfam" id="PF02826">
    <property type="entry name" value="2-Hacid_dh_C"/>
    <property type="match status" value="1"/>
</dbReference>
<dbReference type="SUPFAM" id="SSF52283">
    <property type="entry name" value="Formate/glycerate dehydrogenase catalytic domain-like"/>
    <property type="match status" value="1"/>
</dbReference>
<dbReference type="PANTHER" id="PTHR43333">
    <property type="entry name" value="2-HACID_DH_C DOMAIN-CONTAINING PROTEIN"/>
    <property type="match status" value="1"/>
</dbReference>
<evidence type="ECO:0000256" key="1">
    <source>
        <dbReference type="ARBA" id="ARBA00023002"/>
    </source>
</evidence>
<dbReference type="InterPro" id="IPR036291">
    <property type="entry name" value="NAD(P)-bd_dom_sf"/>
</dbReference>
<dbReference type="Proteomes" id="UP000036406">
    <property type="component" value="Chromosome"/>
</dbReference>
<keyword evidence="1" id="KW-0560">Oxidoreductase</keyword>
<protein>
    <submittedName>
        <fullName evidence="4">Dehydrogenase</fullName>
    </submittedName>
</protein>
<dbReference type="Gene3D" id="3.40.50.720">
    <property type="entry name" value="NAD(P)-binding Rossmann-like Domain"/>
    <property type="match status" value="2"/>
</dbReference>
<evidence type="ECO:0000259" key="3">
    <source>
        <dbReference type="Pfam" id="PF02826"/>
    </source>
</evidence>
<dbReference type="GO" id="GO:0051287">
    <property type="term" value="F:NAD binding"/>
    <property type="evidence" value="ECO:0007669"/>
    <property type="project" value="InterPro"/>
</dbReference>
<organism evidence="4 5">
    <name type="scientific">Marinobacter psychrophilus</name>
    <dbReference type="NCBI Taxonomy" id="330734"/>
    <lineage>
        <taxon>Bacteria</taxon>
        <taxon>Pseudomonadati</taxon>
        <taxon>Pseudomonadota</taxon>
        <taxon>Gammaproteobacteria</taxon>
        <taxon>Pseudomonadales</taxon>
        <taxon>Marinobacteraceae</taxon>
        <taxon>Marinobacter</taxon>
    </lineage>
</organism>
<dbReference type="SUPFAM" id="SSF51735">
    <property type="entry name" value="NAD(P)-binding Rossmann-fold domains"/>
    <property type="match status" value="1"/>
</dbReference>
<dbReference type="SMR" id="A0A0H4I6N5"/>
<evidence type="ECO:0000313" key="5">
    <source>
        <dbReference type="Proteomes" id="UP000036406"/>
    </source>
</evidence>
<dbReference type="AlphaFoldDB" id="A0A0H4I6N5"/>
<gene>
    <name evidence="4" type="ORF">ABA45_14205</name>
</gene>
<dbReference type="InterPro" id="IPR029752">
    <property type="entry name" value="D-isomer_DH_CS1"/>
</dbReference>
<dbReference type="STRING" id="330734.ABA45_14205"/>
<feature type="domain" description="D-isomer specific 2-hydroxyacid dehydrogenase NAD-binding" evidence="3">
    <location>
        <begin position="104"/>
        <end position="274"/>
    </location>
</feature>
<name>A0A0H4I6N5_9GAMM</name>
<keyword evidence="2" id="KW-0520">NAD</keyword>
<dbReference type="EMBL" id="CP011494">
    <property type="protein sequence ID" value="AKO53425.1"/>
    <property type="molecule type" value="Genomic_DNA"/>
</dbReference>
<evidence type="ECO:0000256" key="2">
    <source>
        <dbReference type="ARBA" id="ARBA00023027"/>
    </source>
</evidence>
<dbReference type="CDD" id="cd12164">
    <property type="entry name" value="GDH_like_2"/>
    <property type="match status" value="1"/>
</dbReference>
<dbReference type="GO" id="GO:0016616">
    <property type="term" value="F:oxidoreductase activity, acting on the CH-OH group of donors, NAD or NADP as acceptor"/>
    <property type="evidence" value="ECO:0007669"/>
    <property type="project" value="UniProtKB-ARBA"/>
</dbReference>
<evidence type="ECO:0000313" key="4">
    <source>
        <dbReference type="EMBL" id="AKO53425.1"/>
    </source>
</evidence>
<dbReference type="PROSITE" id="PS00065">
    <property type="entry name" value="D_2_HYDROXYACID_DH_1"/>
    <property type="match status" value="1"/>
</dbReference>
<dbReference type="RefSeq" id="WP_048387148.1">
    <property type="nucleotide sequence ID" value="NZ_CP011494.1"/>
</dbReference>
<dbReference type="PATRIC" id="fig|330734.3.peg.2987"/>
<accession>A0A0H4I6N5</accession>
<proteinExistence type="predicted"/>
<dbReference type="PANTHER" id="PTHR43333:SF1">
    <property type="entry name" value="D-ISOMER SPECIFIC 2-HYDROXYACID DEHYDROGENASE NAD-BINDING DOMAIN-CONTAINING PROTEIN"/>
    <property type="match status" value="1"/>
</dbReference>